<reference evidence="2 3" key="1">
    <citation type="submission" date="2019-05" db="EMBL/GenBank/DDBJ databases">
        <title>Emergence of the Ug99 lineage of the wheat stem rust pathogen through somatic hybridization.</title>
        <authorList>
            <person name="Li F."/>
            <person name="Upadhyaya N.M."/>
            <person name="Sperschneider J."/>
            <person name="Matny O."/>
            <person name="Nguyen-Phuc H."/>
            <person name="Mago R."/>
            <person name="Raley C."/>
            <person name="Miller M.E."/>
            <person name="Silverstein K.A.T."/>
            <person name="Henningsen E."/>
            <person name="Hirsch C.D."/>
            <person name="Visser B."/>
            <person name="Pretorius Z.A."/>
            <person name="Steffenson B.J."/>
            <person name="Schwessinger B."/>
            <person name="Dodds P.N."/>
            <person name="Figueroa M."/>
        </authorList>
    </citation>
    <scope>NUCLEOTIDE SEQUENCE [LARGE SCALE GENOMIC DNA]</scope>
    <source>
        <strain evidence="2">21-0</strain>
    </source>
</reference>
<feature type="compositionally biased region" description="Polar residues" evidence="1">
    <location>
        <begin position="89"/>
        <end position="107"/>
    </location>
</feature>
<evidence type="ECO:0000256" key="1">
    <source>
        <dbReference type="SAM" id="MobiDB-lite"/>
    </source>
</evidence>
<gene>
    <name evidence="2" type="ORF">PGT21_024938</name>
</gene>
<keyword evidence="3" id="KW-1185">Reference proteome</keyword>
<name>A0A5B0QNW9_PUCGR</name>
<evidence type="ECO:0000313" key="3">
    <source>
        <dbReference type="Proteomes" id="UP000324748"/>
    </source>
</evidence>
<organism evidence="2 3">
    <name type="scientific">Puccinia graminis f. sp. tritici</name>
    <dbReference type="NCBI Taxonomy" id="56615"/>
    <lineage>
        <taxon>Eukaryota</taxon>
        <taxon>Fungi</taxon>
        <taxon>Dikarya</taxon>
        <taxon>Basidiomycota</taxon>
        <taxon>Pucciniomycotina</taxon>
        <taxon>Pucciniomycetes</taxon>
        <taxon>Pucciniales</taxon>
        <taxon>Pucciniaceae</taxon>
        <taxon>Puccinia</taxon>
    </lineage>
</organism>
<protein>
    <submittedName>
        <fullName evidence="2">Uncharacterized protein</fullName>
    </submittedName>
</protein>
<sequence length="147" mass="16686">MFNVIAPPHVGGRPFCRLLPPEPKEEIWLGNPHVKRQMIVNRVRPGKGRSQAGIPAQLPMPVDNCPHLPHEHLTEKEFNLTRKFHVSETRSGLWTSPVPNQLWSPSKSEADDSGRARTDDNMRTPGSVDRVKHVLYQLSYSATVRLR</sequence>
<feature type="compositionally biased region" description="Basic and acidic residues" evidence="1">
    <location>
        <begin position="108"/>
        <end position="122"/>
    </location>
</feature>
<comment type="caution">
    <text evidence="2">The sequence shown here is derived from an EMBL/GenBank/DDBJ whole genome shotgun (WGS) entry which is preliminary data.</text>
</comment>
<dbReference type="EMBL" id="VSWC01000014">
    <property type="protein sequence ID" value="KAA1114838.1"/>
    <property type="molecule type" value="Genomic_DNA"/>
</dbReference>
<dbReference type="AlphaFoldDB" id="A0A5B0QNW9"/>
<feature type="region of interest" description="Disordered" evidence="1">
    <location>
        <begin position="89"/>
        <end position="128"/>
    </location>
</feature>
<evidence type="ECO:0000313" key="2">
    <source>
        <dbReference type="EMBL" id="KAA1114838.1"/>
    </source>
</evidence>
<dbReference type="Proteomes" id="UP000324748">
    <property type="component" value="Unassembled WGS sequence"/>
</dbReference>
<proteinExistence type="predicted"/>
<accession>A0A5B0QNW9</accession>